<organism evidence="1">
    <name type="scientific">Rhizophora mucronata</name>
    <name type="common">Asiatic mangrove</name>
    <dbReference type="NCBI Taxonomy" id="61149"/>
    <lineage>
        <taxon>Eukaryota</taxon>
        <taxon>Viridiplantae</taxon>
        <taxon>Streptophyta</taxon>
        <taxon>Embryophyta</taxon>
        <taxon>Tracheophyta</taxon>
        <taxon>Spermatophyta</taxon>
        <taxon>Magnoliopsida</taxon>
        <taxon>eudicotyledons</taxon>
        <taxon>Gunneridae</taxon>
        <taxon>Pentapetalae</taxon>
        <taxon>rosids</taxon>
        <taxon>fabids</taxon>
        <taxon>Malpighiales</taxon>
        <taxon>Rhizophoraceae</taxon>
        <taxon>Rhizophora</taxon>
    </lineage>
</organism>
<proteinExistence type="predicted"/>
<protein>
    <submittedName>
        <fullName evidence="1">Uncharacterized protein</fullName>
    </submittedName>
</protein>
<dbReference type="EMBL" id="GGEC01006843">
    <property type="protein sequence ID" value="MBW87326.1"/>
    <property type="molecule type" value="Transcribed_RNA"/>
</dbReference>
<name>A0A2P2J1G9_RHIMU</name>
<dbReference type="AlphaFoldDB" id="A0A2P2J1G9"/>
<accession>A0A2P2J1G9</accession>
<sequence>MCAFSTYFCFFKIFFHNCQSLNISVSAI</sequence>
<evidence type="ECO:0000313" key="1">
    <source>
        <dbReference type="EMBL" id="MBW87326.1"/>
    </source>
</evidence>
<reference evidence="1" key="1">
    <citation type="submission" date="2018-02" db="EMBL/GenBank/DDBJ databases">
        <title>Rhizophora mucronata_Transcriptome.</title>
        <authorList>
            <person name="Meera S.P."/>
            <person name="Sreeshan A."/>
            <person name="Augustine A."/>
        </authorList>
    </citation>
    <scope>NUCLEOTIDE SEQUENCE</scope>
    <source>
        <tissue evidence="1">Leaf</tissue>
    </source>
</reference>